<name>A0A9D4T508_RHISA</name>
<reference evidence="2" key="2">
    <citation type="submission" date="2021-09" db="EMBL/GenBank/DDBJ databases">
        <authorList>
            <person name="Jia N."/>
            <person name="Wang J."/>
            <person name="Shi W."/>
            <person name="Du L."/>
            <person name="Sun Y."/>
            <person name="Zhan W."/>
            <person name="Jiang J."/>
            <person name="Wang Q."/>
            <person name="Zhang B."/>
            <person name="Ji P."/>
            <person name="Sakyi L.B."/>
            <person name="Cui X."/>
            <person name="Yuan T."/>
            <person name="Jiang B."/>
            <person name="Yang W."/>
            <person name="Lam T.T.-Y."/>
            <person name="Chang Q."/>
            <person name="Ding S."/>
            <person name="Wang X."/>
            <person name="Zhu J."/>
            <person name="Ruan X."/>
            <person name="Zhao L."/>
            <person name="Wei J."/>
            <person name="Que T."/>
            <person name="Du C."/>
            <person name="Cheng J."/>
            <person name="Dai P."/>
            <person name="Han X."/>
            <person name="Huang E."/>
            <person name="Gao Y."/>
            <person name="Liu J."/>
            <person name="Shao H."/>
            <person name="Ye R."/>
            <person name="Li L."/>
            <person name="Wei W."/>
            <person name="Wang X."/>
            <person name="Wang C."/>
            <person name="Huo Q."/>
            <person name="Li W."/>
            <person name="Guo W."/>
            <person name="Chen H."/>
            <person name="Chen S."/>
            <person name="Zhou L."/>
            <person name="Zhou L."/>
            <person name="Ni X."/>
            <person name="Tian J."/>
            <person name="Zhou Y."/>
            <person name="Sheng Y."/>
            <person name="Liu T."/>
            <person name="Pan Y."/>
            <person name="Xia L."/>
            <person name="Li J."/>
            <person name="Zhao F."/>
            <person name="Cao W."/>
        </authorList>
    </citation>
    <scope>NUCLEOTIDE SEQUENCE</scope>
    <source>
        <strain evidence="2">Rsan-2018</strain>
        <tissue evidence="2">Larvae</tissue>
    </source>
</reference>
<dbReference type="AlphaFoldDB" id="A0A9D4T508"/>
<accession>A0A9D4T508</accession>
<protein>
    <submittedName>
        <fullName evidence="2">Uncharacterized protein</fullName>
    </submittedName>
</protein>
<reference evidence="2" key="1">
    <citation type="journal article" date="2020" name="Cell">
        <title>Large-Scale Comparative Analyses of Tick Genomes Elucidate Their Genetic Diversity and Vector Capacities.</title>
        <authorList>
            <consortium name="Tick Genome and Microbiome Consortium (TIGMIC)"/>
            <person name="Jia N."/>
            <person name="Wang J."/>
            <person name="Shi W."/>
            <person name="Du L."/>
            <person name="Sun Y."/>
            <person name="Zhan W."/>
            <person name="Jiang J.F."/>
            <person name="Wang Q."/>
            <person name="Zhang B."/>
            <person name="Ji P."/>
            <person name="Bell-Sakyi L."/>
            <person name="Cui X.M."/>
            <person name="Yuan T.T."/>
            <person name="Jiang B.G."/>
            <person name="Yang W.F."/>
            <person name="Lam T.T."/>
            <person name="Chang Q.C."/>
            <person name="Ding S.J."/>
            <person name="Wang X.J."/>
            <person name="Zhu J.G."/>
            <person name="Ruan X.D."/>
            <person name="Zhao L."/>
            <person name="Wei J.T."/>
            <person name="Ye R.Z."/>
            <person name="Que T.C."/>
            <person name="Du C.H."/>
            <person name="Zhou Y.H."/>
            <person name="Cheng J.X."/>
            <person name="Dai P.F."/>
            <person name="Guo W.B."/>
            <person name="Han X.H."/>
            <person name="Huang E.J."/>
            <person name="Li L.F."/>
            <person name="Wei W."/>
            <person name="Gao Y.C."/>
            <person name="Liu J.Z."/>
            <person name="Shao H.Z."/>
            <person name="Wang X."/>
            <person name="Wang C.C."/>
            <person name="Yang T.C."/>
            <person name="Huo Q.B."/>
            <person name="Li W."/>
            <person name="Chen H.Y."/>
            <person name="Chen S.E."/>
            <person name="Zhou L.G."/>
            <person name="Ni X.B."/>
            <person name="Tian J.H."/>
            <person name="Sheng Y."/>
            <person name="Liu T."/>
            <person name="Pan Y.S."/>
            <person name="Xia L.Y."/>
            <person name="Li J."/>
            <person name="Zhao F."/>
            <person name="Cao W.C."/>
        </authorList>
    </citation>
    <scope>NUCLEOTIDE SEQUENCE</scope>
    <source>
        <tissue evidence="2">Larvae</tissue>
    </source>
</reference>
<dbReference type="Proteomes" id="UP000821837">
    <property type="component" value="Chromosome 11"/>
</dbReference>
<gene>
    <name evidence="2" type="ORF">HPB52_023204</name>
</gene>
<feature type="region of interest" description="Disordered" evidence="1">
    <location>
        <begin position="1"/>
        <end position="27"/>
    </location>
</feature>
<comment type="caution">
    <text evidence="2">The sequence shown here is derived from an EMBL/GenBank/DDBJ whole genome shotgun (WGS) entry which is preliminary data.</text>
</comment>
<sequence>MRGPRTTLAVPEAPVATSTATSHPEVPVPAEPPVYECAACAARDQLLRATPTGLAVTPTTMATNFDLPVRENCFLFCAPEGDVTTDDLTDTVEATAGEDSVLVLQHMGGAKFLVGTHNTSQATRLMVAEAFRINNEKVAVEAVGPPVTFVNVYRCAAYILDEVLLNALAQYGKVKSITFATVASRHNKLNGVRVVKLEMNRPVPNFLTVAGHRVMCEYRGMRRVCARCRHQ</sequence>
<evidence type="ECO:0000313" key="2">
    <source>
        <dbReference type="EMBL" id="KAH7973246.1"/>
    </source>
</evidence>
<evidence type="ECO:0000313" key="3">
    <source>
        <dbReference type="Proteomes" id="UP000821837"/>
    </source>
</evidence>
<keyword evidence="3" id="KW-1185">Reference proteome</keyword>
<dbReference type="EMBL" id="JABSTV010001247">
    <property type="protein sequence ID" value="KAH7973246.1"/>
    <property type="molecule type" value="Genomic_DNA"/>
</dbReference>
<organism evidence="2 3">
    <name type="scientific">Rhipicephalus sanguineus</name>
    <name type="common">Brown dog tick</name>
    <name type="synonym">Ixodes sanguineus</name>
    <dbReference type="NCBI Taxonomy" id="34632"/>
    <lineage>
        <taxon>Eukaryota</taxon>
        <taxon>Metazoa</taxon>
        <taxon>Ecdysozoa</taxon>
        <taxon>Arthropoda</taxon>
        <taxon>Chelicerata</taxon>
        <taxon>Arachnida</taxon>
        <taxon>Acari</taxon>
        <taxon>Parasitiformes</taxon>
        <taxon>Ixodida</taxon>
        <taxon>Ixodoidea</taxon>
        <taxon>Ixodidae</taxon>
        <taxon>Rhipicephalinae</taxon>
        <taxon>Rhipicephalus</taxon>
        <taxon>Rhipicephalus</taxon>
    </lineage>
</organism>
<proteinExistence type="predicted"/>
<evidence type="ECO:0000256" key="1">
    <source>
        <dbReference type="SAM" id="MobiDB-lite"/>
    </source>
</evidence>